<dbReference type="RefSeq" id="WP_262139214.1">
    <property type="nucleotide sequence ID" value="NZ_CP106879.1"/>
</dbReference>
<dbReference type="AlphaFoldDB" id="A0A9Q9P975"/>
<reference evidence="1" key="1">
    <citation type="submission" date="2022-09" db="EMBL/GenBank/DDBJ databases">
        <title>Taxonomy of Curtobacterium flaccumfaciens.</title>
        <authorList>
            <person name="Osdaghi E."/>
            <person name="Taghavi S.M."/>
            <person name="Hamidizade M."/>
            <person name="Abachi H."/>
            <person name="Fazliarab A."/>
            <person name="Baeyen S."/>
            <person name="Portier P."/>
            <person name="Van Vaerenbergh J."/>
            <person name="Jacques M.-A."/>
        </authorList>
    </citation>
    <scope>NUCLEOTIDE SEQUENCE</scope>
    <source>
        <strain evidence="1">AGQB46</strain>
    </source>
</reference>
<dbReference type="KEGG" id="cpoi:OE229_00465"/>
<proteinExistence type="predicted"/>
<dbReference type="EMBL" id="CP106879">
    <property type="protein sequence ID" value="UYC80967.1"/>
    <property type="molecule type" value="Genomic_DNA"/>
</dbReference>
<organism evidence="1 2">
    <name type="scientific">Curtobacterium poinsettiae</name>
    <dbReference type="NCBI Taxonomy" id="159612"/>
    <lineage>
        <taxon>Bacteria</taxon>
        <taxon>Bacillati</taxon>
        <taxon>Actinomycetota</taxon>
        <taxon>Actinomycetes</taxon>
        <taxon>Micrococcales</taxon>
        <taxon>Microbacteriaceae</taxon>
        <taxon>Curtobacterium</taxon>
    </lineage>
</organism>
<name>A0A9Q9P975_9MICO</name>
<evidence type="ECO:0000313" key="2">
    <source>
        <dbReference type="Proteomes" id="UP001062223"/>
    </source>
</evidence>
<sequence length="148" mass="16514">MAQQQSASSDQPRSTWQIEFLKRLEDIANNSMNPRVYTDSDGVPTAVAGAGTVSVAAWYLSSELAAKTDRPDLFADTIARHQMYVEQRIGPEAWTEVLVSTALYLNYHHLEPALALLDKTRTPLRALERQFWDSIRPSDPDDGRPGVA</sequence>
<gene>
    <name evidence="1" type="ORF">OE229_00465</name>
</gene>
<protein>
    <submittedName>
        <fullName evidence="1">Uncharacterized protein</fullName>
    </submittedName>
</protein>
<evidence type="ECO:0000313" key="1">
    <source>
        <dbReference type="EMBL" id="UYC80967.1"/>
    </source>
</evidence>
<accession>A0A9Q9P975</accession>
<dbReference type="Proteomes" id="UP001062223">
    <property type="component" value="Chromosome"/>
</dbReference>